<evidence type="ECO:0000256" key="1">
    <source>
        <dbReference type="ARBA" id="ARBA00010641"/>
    </source>
</evidence>
<keyword evidence="10" id="KW-1185">Reference proteome</keyword>
<accession>A0A9J6PIG9</accession>
<comment type="similarity">
    <text evidence="1 6">Belongs to the sigma-70 factor family. ECF subfamily.</text>
</comment>
<dbReference type="InterPro" id="IPR036388">
    <property type="entry name" value="WH-like_DNA-bd_sf"/>
</dbReference>
<reference evidence="9" key="1">
    <citation type="submission" date="2022-06" db="EMBL/GenBank/DDBJ databases">
        <title>Isolation and Genomics of Futiania mangrovii gen. nov., sp. nov., a Rare and Metabolically-versatile member in the Class Alphaproteobacteria.</title>
        <authorList>
            <person name="Liu L."/>
            <person name="Huang W.-C."/>
            <person name="Pan J."/>
            <person name="Li J."/>
            <person name="Huang Y."/>
            <person name="Du H."/>
            <person name="Liu Y."/>
            <person name="Li M."/>
        </authorList>
    </citation>
    <scope>NUCLEOTIDE SEQUENCE</scope>
    <source>
        <strain evidence="9">FT118</strain>
    </source>
</reference>
<evidence type="ECO:0000256" key="4">
    <source>
        <dbReference type="ARBA" id="ARBA00023125"/>
    </source>
</evidence>
<dbReference type="CDD" id="cd06171">
    <property type="entry name" value="Sigma70_r4"/>
    <property type="match status" value="1"/>
</dbReference>
<dbReference type="SUPFAM" id="SSF88946">
    <property type="entry name" value="Sigma2 domain of RNA polymerase sigma factors"/>
    <property type="match status" value="1"/>
</dbReference>
<evidence type="ECO:0000259" key="7">
    <source>
        <dbReference type="Pfam" id="PF04542"/>
    </source>
</evidence>
<dbReference type="PROSITE" id="PS01063">
    <property type="entry name" value="SIGMA70_ECF"/>
    <property type="match status" value="1"/>
</dbReference>
<dbReference type="Pfam" id="PF08281">
    <property type="entry name" value="Sigma70_r4_2"/>
    <property type="match status" value="1"/>
</dbReference>
<sequence>MTDITVRDEIIALLPNLRAFARSLAHDPARADDLVQDTLVKALSNLDKFRDGTNLKAWLFTILRNTFYSDGRRRWREVADSDGEHARKLASRPAQLDAMDLSDFSQALAEIGDEQREALILVAASGFSYEEAAEICGCAVGTVKSRVNRARQRLVESLGLDPESDLGDDGTMEAAVAAASV</sequence>
<evidence type="ECO:0000256" key="3">
    <source>
        <dbReference type="ARBA" id="ARBA00023082"/>
    </source>
</evidence>
<keyword evidence="2 6" id="KW-0805">Transcription regulation</keyword>
<dbReference type="InterPro" id="IPR014284">
    <property type="entry name" value="RNA_pol_sigma-70_dom"/>
</dbReference>
<protein>
    <recommendedName>
        <fullName evidence="6">RNA polymerase sigma factor</fullName>
    </recommendedName>
</protein>
<dbReference type="AlphaFoldDB" id="A0A9J6PIG9"/>
<evidence type="ECO:0000256" key="2">
    <source>
        <dbReference type="ARBA" id="ARBA00023015"/>
    </source>
</evidence>
<feature type="domain" description="RNA polymerase sigma factor 70 region 4 type 2" evidence="8">
    <location>
        <begin position="104"/>
        <end position="154"/>
    </location>
</feature>
<proteinExistence type="inferred from homology"/>
<dbReference type="Proteomes" id="UP001055804">
    <property type="component" value="Unassembled WGS sequence"/>
</dbReference>
<dbReference type="PANTHER" id="PTHR43133">
    <property type="entry name" value="RNA POLYMERASE ECF-TYPE SIGMA FACTO"/>
    <property type="match status" value="1"/>
</dbReference>
<dbReference type="PANTHER" id="PTHR43133:SF25">
    <property type="entry name" value="RNA POLYMERASE SIGMA FACTOR RFAY-RELATED"/>
    <property type="match status" value="1"/>
</dbReference>
<evidence type="ECO:0000259" key="8">
    <source>
        <dbReference type="Pfam" id="PF08281"/>
    </source>
</evidence>
<evidence type="ECO:0000256" key="6">
    <source>
        <dbReference type="RuleBase" id="RU000716"/>
    </source>
</evidence>
<comment type="caution">
    <text evidence="9">The sequence shown here is derived from an EMBL/GenBank/DDBJ whole genome shotgun (WGS) entry which is preliminary data.</text>
</comment>
<evidence type="ECO:0000313" key="10">
    <source>
        <dbReference type="Proteomes" id="UP001055804"/>
    </source>
</evidence>
<dbReference type="Gene3D" id="1.10.1740.10">
    <property type="match status" value="1"/>
</dbReference>
<evidence type="ECO:0000313" key="9">
    <source>
        <dbReference type="EMBL" id="MCP1336359.1"/>
    </source>
</evidence>
<dbReference type="InterPro" id="IPR000838">
    <property type="entry name" value="RNA_pol_sigma70_ECF_CS"/>
</dbReference>
<feature type="domain" description="RNA polymerase sigma-70 region 2" evidence="7">
    <location>
        <begin position="12"/>
        <end position="76"/>
    </location>
</feature>
<dbReference type="GO" id="GO:0003677">
    <property type="term" value="F:DNA binding"/>
    <property type="evidence" value="ECO:0007669"/>
    <property type="project" value="UniProtKB-KW"/>
</dbReference>
<dbReference type="InterPro" id="IPR013249">
    <property type="entry name" value="RNA_pol_sigma70_r4_t2"/>
</dbReference>
<dbReference type="GO" id="GO:0006352">
    <property type="term" value="P:DNA-templated transcription initiation"/>
    <property type="evidence" value="ECO:0007669"/>
    <property type="project" value="InterPro"/>
</dbReference>
<gene>
    <name evidence="9" type="ORF">NJQ99_08080</name>
</gene>
<name>A0A9J6PIG9_9PROT</name>
<evidence type="ECO:0000256" key="5">
    <source>
        <dbReference type="ARBA" id="ARBA00023163"/>
    </source>
</evidence>
<dbReference type="NCBIfam" id="NF009199">
    <property type="entry name" value="PRK12547.1"/>
    <property type="match status" value="1"/>
</dbReference>
<dbReference type="Pfam" id="PF04542">
    <property type="entry name" value="Sigma70_r2"/>
    <property type="match status" value="1"/>
</dbReference>
<dbReference type="EMBL" id="JAMZFT010000002">
    <property type="protein sequence ID" value="MCP1336359.1"/>
    <property type="molecule type" value="Genomic_DNA"/>
</dbReference>
<dbReference type="InterPro" id="IPR013325">
    <property type="entry name" value="RNA_pol_sigma_r2"/>
</dbReference>
<dbReference type="InterPro" id="IPR007627">
    <property type="entry name" value="RNA_pol_sigma70_r2"/>
</dbReference>
<dbReference type="NCBIfam" id="TIGR02937">
    <property type="entry name" value="sigma70-ECF"/>
    <property type="match status" value="1"/>
</dbReference>
<dbReference type="InterPro" id="IPR013324">
    <property type="entry name" value="RNA_pol_sigma_r3/r4-like"/>
</dbReference>
<keyword evidence="5 6" id="KW-0804">Transcription</keyword>
<keyword evidence="4 6" id="KW-0238">DNA-binding</keyword>
<organism evidence="9 10">
    <name type="scientific">Futiania mangrovi</name>
    <dbReference type="NCBI Taxonomy" id="2959716"/>
    <lineage>
        <taxon>Bacteria</taxon>
        <taxon>Pseudomonadati</taxon>
        <taxon>Pseudomonadota</taxon>
        <taxon>Alphaproteobacteria</taxon>
        <taxon>Futianiales</taxon>
        <taxon>Futianiaceae</taxon>
        <taxon>Futiania</taxon>
    </lineage>
</organism>
<dbReference type="RefSeq" id="WP_269332322.1">
    <property type="nucleotide sequence ID" value="NZ_JAMZFT010000002.1"/>
</dbReference>
<keyword evidence="3 6" id="KW-0731">Sigma factor</keyword>
<dbReference type="InterPro" id="IPR039425">
    <property type="entry name" value="RNA_pol_sigma-70-like"/>
</dbReference>
<dbReference type="SUPFAM" id="SSF88659">
    <property type="entry name" value="Sigma3 and sigma4 domains of RNA polymerase sigma factors"/>
    <property type="match status" value="1"/>
</dbReference>
<dbReference type="GO" id="GO:0016987">
    <property type="term" value="F:sigma factor activity"/>
    <property type="evidence" value="ECO:0007669"/>
    <property type="project" value="UniProtKB-KW"/>
</dbReference>
<dbReference type="Gene3D" id="1.10.10.10">
    <property type="entry name" value="Winged helix-like DNA-binding domain superfamily/Winged helix DNA-binding domain"/>
    <property type="match status" value="1"/>
</dbReference>